<dbReference type="AlphaFoldDB" id="A0AAV9G3M7"/>
<dbReference type="EMBL" id="MU866010">
    <property type="protein sequence ID" value="KAK4442635.1"/>
    <property type="molecule type" value="Genomic_DNA"/>
</dbReference>
<keyword evidence="4 7" id="KW-0479">Metal-binding</keyword>
<evidence type="ECO:0000256" key="2">
    <source>
        <dbReference type="ARBA" id="ARBA00010617"/>
    </source>
</evidence>
<dbReference type="Gene3D" id="1.10.630.10">
    <property type="entry name" value="Cytochrome P450"/>
    <property type="match status" value="1"/>
</dbReference>
<evidence type="ECO:0000256" key="6">
    <source>
        <dbReference type="ARBA" id="ARBA00023033"/>
    </source>
</evidence>
<dbReference type="InterPro" id="IPR050529">
    <property type="entry name" value="CYP450_sterol_14alpha_dmase"/>
</dbReference>
<reference evidence="10" key="1">
    <citation type="journal article" date="2023" name="Mol. Phylogenet. Evol.">
        <title>Genome-scale phylogeny and comparative genomics of the fungal order Sordariales.</title>
        <authorList>
            <person name="Hensen N."/>
            <person name="Bonometti L."/>
            <person name="Westerberg I."/>
            <person name="Brannstrom I.O."/>
            <person name="Guillou S."/>
            <person name="Cros-Aarteil S."/>
            <person name="Calhoun S."/>
            <person name="Haridas S."/>
            <person name="Kuo A."/>
            <person name="Mondo S."/>
            <person name="Pangilinan J."/>
            <person name="Riley R."/>
            <person name="LaButti K."/>
            <person name="Andreopoulos B."/>
            <person name="Lipzen A."/>
            <person name="Chen C."/>
            <person name="Yan M."/>
            <person name="Daum C."/>
            <person name="Ng V."/>
            <person name="Clum A."/>
            <person name="Steindorff A."/>
            <person name="Ohm R.A."/>
            <person name="Martin F."/>
            <person name="Silar P."/>
            <person name="Natvig D.O."/>
            <person name="Lalanne C."/>
            <person name="Gautier V."/>
            <person name="Ament-Velasquez S.L."/>
            <person name="Kruys A."/>
            <person name="Hutchinson M.I."/>
            <person name="Powell A.J."/>
            <person name="Barry K."/>
            <person name="Miller A.N."/>
            <person name="Grigoriev I.V."/>
            <person name="Debuchy R."/>
            <person name="Gladieux P."/>
            <person name="Hiltunen Thoren M."/>
            <person name="Johannesson H."/>
        </authorList>
    </citation>
    <scope>NUCLEOTIDE SEQUENCE</scope>
    <source>
        <strain evidence="10">PSN243</strain>
    </source>
</reference>
<evidence type="ECO:0000256" key="1">
    <source>
        <dbReference type="ARBA" id="ARBA00001971"/>
    </source>
</evidence>
<feature type="compositionally biased region" description="Basic and acidic residues" evidence="8">
    <location>
        <begin position="517"/>
        <end position="527"/>
    </location>
</feature>
<dbReference type="GO" id="GO:0016705">
    <property type="term" value="F:oxidoreductase activity, acting on paired donors, with incorporation or reduction of molecular oxygen"/>
    <property type="evidence" value="ECO:0007669"/>
    <property type="project" value="InterPro"/>
</dbReference>
<proteinExistence type="inferred from homology"/>
<reference evidence="10" key="2">
    <citation type="submission" date="2023-05" db="EMBL/GenBank/DDBJ databases">
        <authorList>
            <consortium name="Lawrence Berkeley National Laboratory"/>
            <person name="Steindorff A."/>
            <person name="Hensen N."/>
            <person name="Bonometti L."/>
            <person name="Westerberg I."/>
            <person name="Brannstrom I.O."/>
            <person name="Guillou S."/>
            <person name="Cros-Aarteil S."/>
            <person name="Calhoun S."/>
            <person name="Haridas S."/>
            <person name="Kuo A."/>
            <person name="Mondo S."/>
            <person name="Pangilinan J."/>
            <person name="Riley R."/>
            <person name="Labutti K."/>
            <person name="Andreopoulos B."/>
            <person name="Lipzen A."/>
            <person name="Chen C."/>
            <person name="Yanf M."/>
            <person name="Daum C."/>
            <person name="Ng V."/>
            <person name="Clum A."/>
            <person name="Ohm R."/>
            <person name="Martin F."/>
            <person name="Silar P."/>
            <person name="Natvig D."/>
            <person name="Lalanne C."/>
            <person name="Gautier V."/>
            <person name="Ament-Velasquez S.L."/>
            <person name="Kruys A."/>
            <person name="Hutchinson M.I."/>
            <person name="Powell A.J."/>
            <person name="Barry K."/>
            <person name="Miller A.N."/>
            <person name="Grigoriev I.V."/>
            <person name="Debuchy R."/>
            <person name="Gladieux P."/>
            <person name="Thoren M.H."/>
            <person name="Johannesson H."/>
        </authorList>
    </citation>
    <scope>NUCLEOTIDE SEQUENCE</scope>
    <source>
        <strain evidence="10">PSN243</strain>
    </source>
</reference>
<comment type="similarity">
    <text evidence="2">Belongs to the cytochrome P450 family.</text>
</comment>
<keyword evidence="9" id="KW-1133">Transmembrane helix</keyword>
<evidence type="ECO:0000313" key="11">
    <source>
        <dbReference type="Proteomes" id="UP001321760"/>
    </source>
</evidence>
<dbReference type="CDD" id="cd11040">
    <property type="entry name" value="CYP7_CYP8-like"/>
    <property type="match status" value="1"/>
</dbReference>
<organism evidence="10 11">
    <name type="scientific">Podospora aff. communis PSN243</name>
    <dbReference type="NCBI Taxonomy" id="3040156"/>
    <lineage>
        <taxon>Eukaryota</taxon>
        <taxon>Fungi</taxon>
        <taxon>Dikarya</taxon>
        <taxon>Ascomycota</taxon>
        <taxon>Pezizomycotina</taxon>
        <taxon>Sordariomycetes</taxon>
        <taxon>Sordariomycetidae</taxon>
        <taxon>Sordariales</taxon>
        <taxon>Podosporaceae</taxon>
        <taxon>Podospora</taxon>
    </lineage>
</organism>
<dbReference type="SUPFAM" id="SSF48264">
    <property type="entry name" value="Cytochrome P450"/>
    <property type="match status" value="1"/>
</dbReference>
<feature type="transmembrane region" description="Helical" evidence="9">
    <location>
        <begin position="23"/>
        <end position="40"/>
    </location>
</feature>
<evidence type="ECO:0000256" key="5">
    <source>
        <dbReference type="ARBA" id="ARBA00023004"/>
    </source>
</evidence>
<dbReference type="GO" id="GO:0005506">
    <property type="term" value="F:iron ion binding"/>
    <property type="evidence" value="ECO:0007669"/>
    <property type="project" value="InterPro"/>
</dbReference>
<dbReference type="Proteomes" id="UP001321760">
    <property type="component" value="Unassembled WGS sequence"/>
</dbReference>
<dbReference type="Pfam" id="PF00067">
    <property type="entry name" value="p450"/>
    <property type="match status" value="1"/>
</dbReference>
<dbReference type="InterPro" id="IPR001128">
    <property type="entry name" value="Cyt_P450"/>
</dbReference>
<keyword evidence="3 7" id="KW-0349">Heme</keyword>
<dbReference type="PRINTS" id="PR00465">
    <property type="entry name" value="EP450IV"/>
</dbReference>
<sequence length="547" mass="61518">MSIPDPQDEALALAQTLTSPPRLAIATTILTTLLLTLFLLKSPSTKQPPSIPERIPYVSNALLFLNQYPALIRAALPAFGTGNIVRFRLGPKPIYLVRGATHTARLLRNSTALASEGFILTVFKGMSQYTPADLAKFANDKSGRLKTPNPGTEDTYPRYWAAQHDLYANWLTPAQYSNALAQRYFFALRERLDGLQATGWKTLRLHEFMRSVVSESALFSLCGPELVRLTPDIMDRYWELDSRASVILYGMPRWLFPRAYAAQDWFFEGVGRWLDNAQGKFDWEDEDAASSDWDPWFGSRLCREAARWLQREKFTRQATLGLLGGIIFALQANTITIATWAMMHLLQRKEVLEAARREAHTALVVDGEGRVVEIDAQKLVALPLLQAIFAETLRLHVTFPLIREVMEDGVEFDGYALPKGAYVQATAAIEHHDEEAWATGGHPVREFWPERHLVDGEKAGEVVFSLAGKTHKFFPFGGGPGICPGRHFAKQEVLLTIAALLTTFEIELVEWINRDGSRSDREARDDESYASTMPPDREAKIRLKSID</sequence>
<feature type="binding site" description="axial binding residue" evidence="7">
    <location>
        <position position="483"/>
    </location>
    <ligand>
        <name>heme</name>
        <dbReference type="ChEBI" id="CHEBI:30413"/>
    </ligand>
    <ligandPart>
        <name>Fe</name>
        <dbReference type="ChEBI" id="CHEBI:18248"/>
    </ligandPart>
</feature>
<keyword evidence="6" id="KW-0560">Oxidoreductase</keyword>
<evidence type="ECO:0000256" key="9">
    <source>
        <dbReference type="SAM" id="Phobius"/>
    </source>
</evidence>
<evidence type="ECO:0000313" key="10">
    <source>
        <dbReference type="EMBL" id="KAK4442635.1"/>
    </source>
</evidence>
<dbReference type="InterPro" id="IPR002403">
    <property type="entry name" value="Cyt_P450_E_grp-IV"/>
</dbReference>
<dbReference type="GO" id="GO:0008395">
    <property type="term" value="F:steroid hydroxylase activity"/>
    <property type="evidence" value="ECO:0007669"/>
    <property type="project" value="TreeGrafter"/>
</dbReference>
<gene>
    <name evidence="10" type="ORF">QBC34DRAFT_488738</name>
</gene>
<evidence type="ECO:0000256" key="4">
    <source>
        <dbReference type="ARBA" id="ARBA00022723"/>
    </source>
</evidence>
<evidence type="ECO:0000256" key="3">
    <source>
        <dbReference type="ARBA" id="ARBA00022617"/>
    </source>
</evidence>
<feature type="transmembrane region" description="Helical" evidence="9">
    <location>
        <begin position="320"/>
        <end position="343"/>
    </location>
</feature>
<feature type="region of interest" description="Disordered" evidence="8">
    <location>
        <begin position="517"/>
        <end position="547"/>
    </location>
</feature>
<protein>
    <submittedName>
        <fullName evidence="10">Cytochrome p450 family protein</fullName>
    </submittedName>
</protein>
<feature type="compositionally biased region" description="Basic and acidic residues" evidence="8">
    <location>
        <begin position="535"/>
        <end position="547"/>
    </location>
</feature>
<dbReference type="GO" id="GO:0020037">
    <property type="term" value="F:heme binding"/>
    <property type="evidence" value="ECO:0007669"/>
    <property type="project" value="InterPro"/>
</dbReference>
<evidence type="ECO:0000256" key="7">
    <source>
        <dbReference type="PIRSR" id="PIRSR602403-1"/>
    </source>
</evidence>
<keyword evidence="9" id="KW-0812">Transmembrane</keyword>
<keyword evidence="11" id="KW-1185">Reference proteome</keyword>
<keyword evidence="6" id="KW-0503">Monooxygenase</keyword>
<comment type="cofactor">
    <cofactor evidence="1 7">
        <name>heme</name>
        <dbReference type="ChEBI" id="CHEBI:30413"/>
    </cofactor>
</comment>
<keyword evidence="5 7" id="KW-0408">Iron</keyword>
<dbReference type="PANTHER" id="PTHR24304:SF2">
    <property type="entry name" value="24-HYDROXYCHOLESTEROL 7-ALPHA-HYDROXYLASE"/>
    <property type="match status" value="1"/>
</dbReference>
<name>A0AAV9G3M7_9PEZI</name>
<evidence type="ECO:0000256" key="8">
    <source>
        <dbReference type="SAM" id="MobiDB-lite"/>
    </source>
</evidence>
<dbReference type="InterPro" id="IPR036396">
    <property type="entry name" value="Cyt_P450_sf"/>
</dbReference>
<keyword evidence="9" id="KW-0472">Membrane</keyword>
<comment type="caution">
    <text evidence="10">The sequence shown here is derived from an EMBL/GenBank/DDBJ whole genome shotgun (WGS) entry which is preliminary data.</text>
</comment>
<accession>A0AAV9G3M7</accession>
<dbReference type="PANTHER" id="PTHR24304">
    <property type="entry name" value="CYTOCHROME P450 FAMILY 7"/>
    <property type="match status" value="1"/>
</dbReference>